<comment type="similarity">
    <text evidence="1">Belongs to the TRAFAC class myosin-kinesin ATPase superfamily. Kinesin family.</text>
</comment>
<dbReference type="GO" id="GO:0003777">
    <property type="term" value="F:microtubule motor activity"/>
    <property type="evidence" value="ECO:0000318"/>
    <property type="project" value="GO_Central"/>
</dbReference>
<dbReference type="KEGG" id="mbr:MONBRDRAFT_3301"/>
<accession>A9USD1</accession>
<dbReference type="GO" id="GO:0016887">
    <property type="term" value="F:ATP hydrolysis activity"/>
    <property type="evidence" value="ECO:0000318"/>
    <property type="project" value="GO_Central"/>
</dbReference>
<dbReference type="RefSeq" id="XP_001743366.1">
    <property type="nucleotide sequence ID" value="XM_001743314.1"/>
</dbReference>
<feature type="domain" description="Kinesin motor" evidence="2">
    <location>
        <begin position="1"/>
        <end position="156"/>
    </location>
</feature>
<feature type="non-terminal residue" evidence="3">
    <location>
        <position position="156"/>
    </location>
</feature>
<gene>
    <name evidence="3" type="ORF">MONBRDRAFT_3301</name>
</gene>
<dbReference type="PANTHER" id="PTHR47117">
    <property type="entry name" value="STAR-RELATED LIPID TRANSFER PROTEIN 9"/>
    <property type="match status" value="1"/>
</dbReference>
<dbReference type="InterPro" id="IPR036961">
    <property type="entry name" value="Kinesin_motor_dom_sf"/>
</dbReference>
<dbReference type="eggNOG" id="KOG0245">
    <property type="taxonomic scope" value="Eukaryota"/>
</dbReference>
<keyword evidence="1" id="KW-0505">Motor protein</keyword>
<dbReference type="InParanoid" id="A9USD1"/>
<dbReference type="InterPro" id="IPR001752">
    <property type="entry name" value="Kinesin_motor_dom"/>
</dbReference>
<keyword evidence="4" id="KW-1185">Reference proteome</keyword>
<dbReference type="PROSITE" id="PS50067">
    <property type="entry name" value="KINESIN_MOTOR_2"/>
    <property type="match status" value="1"/>
</dbReference>
<dbReference type="InterPro" id="IPR027417">
    <property type="entry name" value="P-loop_NTPase"/>
</dbReference>
<dbReference type="PRINTS" id="PR00380">
    <property type="entry name" value="KINESINHEAVY"/>
</dbReference>
<dbReference type="EMBL" id="CH991544">
    <property type="protein sequence ID" value="EDQ92080.1"/>
    <property type="molecule type" value="Genomic_DNA"/>
</dbReference>
<feature type="non-terminal residue" evidence="3">
    <location>
        <position position="1"/>
    </location>
</feature>
<dbReference type="SMART" id="SM00129">
    <property type="entry name" value="KISc"/>
    <property type="match status" value="1"/>
</dbReference>
<dbReference type="AlphaFoldDB" id="A9USD1"/>
<organism evidence="3 4">
    <name type="scientific">Monosiga brevicollis</name>
    <name type="common">Choanoflagellate</name>
    <dbReference type="NCBI Taxonomy" id="81824"/>
    <lineage>
        <taxon>Eukaryota</taxon>
        <taxon>Choanoflagellata</taxon>
        <taxon>Craspedida</taxon>
        <taxon>Salpingoecidae</taxon>
        <taxon>Monosiga</taxon>
    </lineage>
</organism>
<name>A9USD1_MONBE</name>
<proteinExistence type="inferred from homology"/>
<protein>
    <recommendedName>
        <fullName evidence="2">Kinesin motor domain-containing protein</fullName>
    </recommendedName>
</protein>
<dbReference type="GO" id="GO:0005524">
    <property type="term" value="F:ATP binding"/>
    <property type="evidence" value="ECO:0007669"/>
    <property type="project" value="UniProtKB-UniRule"/>
</dbReference>
<evidence type="ECO:0000313" key="3">
    <source>
        <dbReference type="EMBL" id="EDQ92080.1"/>
    </source>
</evidence>
<dbReference type="Pfam" id="PF00225">
    <property type="entry name" value="Kinesin"/>
    <property type="match status" value="1"/>
</dbReference>
<evidence type="ECO:0000256" key="1">
    <source>
        <dbReference type="PROSITE-ProRule" id="PRU00283"/>
    </source>
</evidence>
<dbReference type="SUPFAM" id="SSF52540">
    <property type="entry name" value="P-loop containing nucleoside triphosphate hydrolases"/>
    <property type="match status" value="1"/>
</dbReference>
<evidence type="ECO:0000259" key="2">
    <source>
        <dbReference type="PROSITE" id="PS50067"/>
    </source>
</evidence>
<dbReference type="OMA" id="NETVFAY"/>
<keyword evidence="1" id="KW-0067">ATP-binding</keyword>
<dbReference type="STRING" id="81824.A9USD1"/>
<keyword evidence="1" id="KW-0547">Nucleotide-binding</keyword>
<dbReference type="GeneID" id="5888618"/>
<dbReference type="GO" id="GO:0005874">
    <property type="term" value="C:microtubule"/>
    <property type="evidence" value="ECO:0000318"/>
    <property type="project" value="GO_Central"/>
</dbReference>
<sequence>LFAFGQIGSGKTFTMVGTEQEPGLIITVCEALIERARLEGREISLTASYLELYNEKVRDLLHSPAEERPQLRIREHPTEGPFVENLSQHDASTAENIRHLVFRGQQHRRTASVDLNDSSNRGHAIFTLVLRQFTVKNGLEVQTTSRINLVDLAGFE</sequence>
<feature type="binding site" evidence="1">
    <location>
        <begin position="5"/>
        <end position="12"/>
    </location>
    <ligand>
        <name>ATP</name>
        <dbReference type="ChEBI" id="CHEBI:30616"/>
    </ligand>
</feature>
<dbReference type="GO" id="GO:0005737">
    <property type="term" value="C:cytoplasm"/>
    <property type="evidence" value="ECO:0000318"/>
    <property type="project" value="GO_Central"/>
</dbReference>
<dbReference type="GO" id="GO:0005871">
    <property type="term" value="C:kinesin complex"/>
    <property type="evidence" value="ECO:0000318"/>
    <property type="project" value="GO_Central"/>
</dbReference>
<dbReference type="Proteomes" id="UP000001357">
    <property type="component" value="Unassembled WGS sequence"/>
</dbReference>
<dbReference type="GO" id="GO:0008017">
    <property type="term" value="F:microtubule binding"/>
    <property type="evidence" value="ECO:0000318"/>
    <property type="project" value="GO_Central"/>
</dbReference>
<evidence type="ECO:0000313" key="4">
    <source>
        <dbReference type="Proteomes" id="UP000001357"/>
    </source>
</evidence>
<dbReference type="Gene3D" id="3.40.850.10">
    <property type="entry name" value="Kinesin motor domain"/>
    <property type="match status" value="1"/>
</dbReference>
<reference evidence="3 4" key="1">
    <citation type="journal article" date="2008" name="Nature">
        <title>The genome of the choanoflagellate Monosiga brevicollis and the origin of metazoans.</title>
        <authorList>
            <consortium name="JGI Sequencing"/>
            <person name="King N."/>
            <person name="Westbrook M.J."/>
            <person name="Young S.L."/>
            <person name="Kuo A."/>
            <person name="Abedin M."/>
            <person name="Chapman J."/>
            <person name="Fairclough S."/>
            <person name="Hellsten U."/>
            <person name="Isogai Y."/>
            <person name="Letunic I."/>
            <person name="Marr M."/>
            <person name="Pincus D."/>
            <person name="Putnam N."/>
            <person name="Rokas A."/>
            <person name="Wright K.J."/>
            <person name="Zuzow R."/>
            <person name="Dirks W."/>
            <person name="Good M."/>
            <person name="Goodstein D."/>
            <person name="Lemons D."/>
            <person name="Li W."/>
            <person name="Lyons J.B."/>
            <person name="Morris A."/>
            <person name="Nichols S."/>
            <person name="Richter D.J."/>
            <person name="Salamov A."/>
            <person name="Bork P."/>
            <person name="Lim W.A."/>
            <person name="Manning G."/>
            <person name="Miller W.T."/>
            <person name="McGinnis W."/>
            <person name="Shapiro H."/>
            <person name="Tjian R."/>
            <person name="Grigoriev I.V."/>
            <person name="Rokhsar D."/>
        </authorList>
    </citation>
    <scope>NUCLEOTIDE SEQUENCE [LARGE SCALE GENOMIC DNA]</scope>
    <source>
        <strain evidence="4">MX1 / ATCC 50154</strain>
    </source>
</reference>
<dbReference type="GO" id="GO:0047496">
    <property type="term" value="P:vesicle transport along microtubule"/>
    <property type="evidence" value="ECO:0000318"/>
    <property type="project" value="GO_Central"/>
</dbReference>